<dbReference type="RefSeq" id="WP_141623052.1">
    <property type="nucleotide sequence ID" value="NZ_CP041242.1"/>
</dbReference>
<evidence type="ECO:0000313" key="3">
    <source>
        <dbReference type="Proteomes" id="UP000317199"/>
    </source>
</evidence>
<gene>
    <name evidence="1" type="ORF">FKV23_06075</name>
    <name evidence="2" type="ORF">FKV23_07315</name>
</gene>
<dbReference type="KEGG" id="lyj:FKV23_07315"/>
<reference evidence="2 3" key="1">
    <citation type="submission" date="2019-06" db="EMBL/GenBank/DDBJ databases">
        <title>Lysobacter alkalisoli sp. nov. isolated from saline-alkali soil.</title>
        <authorList>
            <person name="Sun J.-Q."/>
            <person name="Xu L."/>
        </authorList>
    </citation>
    <scope>NUCLEOTIDE SEQUENCE [LARGE SCALE GENOMIC DNA]</scope>
    <source>
        <strain evidence="2 3">SJ-36</strain>
    </source>
</reference>
<proteinExistence type="predicted"/>
<evidence type="ECO:0000313" key="2">
    <source>
        <dbReference type="EMBL" id="QDH69921.1"/>
    </source>
</evidence>
<sequence length="150" mass="16793">MESIVANLNKSFGDLPASPPMSLRGGNSLDDYQAAPAFDPELDRITPEYLETYFWGISYLDTQSWRFYLPHLLGYALKNTANPHSNATDSFLSSLRPPDRDPPRFGSLTVAEEQVVVAVLDKLAFSDQSVWQESAQVALEEYWAPGATYR</sequence>
<name>A0A514BRC7_9GAMM</name>
<evidence type="ECO:0000313" key="1">
    <source>
        <dbReference type="EMBL" id="QDH69712.1"/>
    </source>
</evidence>
<keyword evidence="3" id="KW-1185">Reference proteome</keyword>
<dbReference type="AlphaFoldDB" id="A0A514BRC7"/>
<organism evidence="2 3">
    <name type="scientific">Marilutibacter alkalisoli</name>
    <dbReference type="NCBI Taxonomy" id="2591633"/>
    <lineage>
        <taxon>Bacteria</taxon>
        <taxon>Pseudomonadati</taxon>
        <taxon>Pseudomonadota</taxon>
        <taxon>Gammaproteobacteria</taxon>
        <taxon>Lysobacterales</taxon>
        <taxon>Lysobacteraceae</taxon>
        <taxon>Marilutibacter</taxon>
    </lineage>
</organism>
<dbReference type="InterPro" id="IPR046560">
    <property type="entry name" value="DUF6714"/>
</dbReference>
<dbReference type="OrthoDB" id="581942at2"/>
<dbReference type="EMBL" id="CP041242">
    <property type="protein sequence ID" value="QDH69712.1"/>
    <property type="molecule type" value="Genomic_DNA"/>
</dbReference>
<dbReference type="Proteomes" id="UP000317199">
    <property type="component" value="Chromosome"/>
</dbReference>
<protein>
    <submittedName>
        <fullName evidence="2">Uncharacterized protein</fullName>
    </submittedName>
</protein>
<accession>A0A514BRC7</accession>
<dbReference type="KEGG" id="lyj:FKV23_06075"/>
<dbReference type="EMBL" id="CP041242">
    <property type="protein sequence ID" value="QDH69921.1"/>
    <property type="molecule type" value="Genomic_DNA"/>
</dbReference>
<dbReference type="Pfam" id="PF20461">
    <property type="entry name" value="DUF6714"/>
    <property type="match status" value="1"/>
</dbReference>